<keyword evidence="3 6" id="KW-0812">Transmembrane</keyword>
<feature type="transmembrane region" description="Helical" evidence="6">
    <location>
        <begin position="88"/>
        <end position="114"/>
    </location>
</feature>
<evidence type="ECO:0000256" key="2">
    <source>
        <dbReference type="ARBA" id="ARBA00022475"/>
    </source>
</evidence>
<name>A0A1Y1VM03_9FUNG</name>
<dbReference type="InterPro" id="IPR002656">
    <property type="entry name" value="Acyl_transf_3_dom"/>
</dbReference>
<dbReference type="Proteomes" id="UP000193719">
    <property type="component" value="Unassembled WGS sequence"/>
</dbReference>
<keyword evidence="4 6" id="KW-1133">Transmembrane helix</keyword>
<feature type="transmembrane region" description="Helical" evidence="6">
    <location>
        <begin position="275"/>
        <end position="301"/>
    </location>
</feature>
<dbReference type="Pfam" id="PF01757">
    <property type="entry name" value="Acyl_transf_3"/>
    <property type="match status" value="1"/>
</dbReference>
<keyword evidence="2" id="KW-1003">Cell membrane</keyword>
<dbReference type="AlphaFoldDB" id="A0A1Y1VM03"/>
<organism evidence="8 9">
    <name type="scientific">Piromyces finnis</name>
    <dbReference type="NCBI Taxonomy" id="1754191"/>
    <lineage>
        <taxon>Eukaryota</taxon>
        <taxon>Fungi</taxon>
        <taxon>Fungi incertae sedis</taxon>
        <taxon>Chytridiomycota</taxon>
        <taxon>Chytridiomycota incertae sedis</taxon>
        <taxon>Neocallimastigomycetes</taxon>
        <taxon>Neocallimastigales</taxon>
        <taxon>Neocallimastigaceae</taxon>
        <taxon>Piromyces</taxon>
    </lineage>
</organism>
<evidence type="ECO:0000313" key="8">
    <source>
        <dbReference type="EMBL" id="ORX59953.1"/>
    </source>
</evidence>
<evidence type="ECO:0000256" key="5">
    <source>
        <dbReference type="ARBA" id="ARBA00023136"/>
    </source>
</evidence>
<feature type="transmembrane region" description="Helical" evidence="6">
    <location>
        <begin position="126"/>
        <end position="146"/>
    </location>
</feature>
<reference evidence="8 9" key="1">
    <citation type="submission" date="2016-08" db="EMBL/GenBank/DDBJ databases">
        <title>Genomes of anaerobic fungi encode conserved fungal cellulosomes for biomass hydrolysis.</title>
        <authorList>
            <consortium name="DOE Joint Genome Institute"/>
            <person name="Haitjema C.H."/>
            <person name="Gilmore S.P."/>
            <person name="Henske J.K."/>
            <person name="Solomon K.V."/>
            <person name="De Groot R."/>
            <person name="Kuo A."/>
            <person name="Mondo S.J."/>
            <person name="Salamov A.A."/>
            <person name="Labutti K."/>
            <person name="Zhao Z."/>
            <person name="Chiniquy J."/>
            <person name="Barry K."/>
            <person name="Brewer H.M."/>
            <person name="Purvine S.O."/>
            <person name="Wright A.T."/>
            <person name="Boxma B."/>
            <person name="Van Alen T."/>
            <person name="Hackstein J.H."/>
            <person name="Baker S.E."/>
            <person name="Grigoriev I.V."/>
            <person name="O'Malley M.A."/>
        </authorList>
    </citation>
    <scope>NUCLEOTIDE SEQUENCE [LARGE SCALE GENOMIC DNA]</scope>
    <source>
        <strain evidence="9">finn</strain>
    </source>
</reference>
<evidence type="ECO:0000256" key="4">
    <source>
        <dbReference type="ARBA" id="ARBA00022989"/>
    </source>
</evidence>
<accession>A0A1Y1VM03</accession>
<feature type="transmembrane region" description="Helical" evidence="6">
    <location>
        <begin position="348"/>
        <end position="370"/>
    </location>
</feature>
<dbReference type="GO" id="GO:0009246">
    <property type="term" value="P:enterobacterial common antigen biosynthetic process"/>
    <property type="evidence" value="ECO:0007669"/>
    <property type="project" value="TreeGrafter"/>
</dbReference>
<evidence type="ECO:0000256" key="1">
    <source>
        <dbReference type="ARBA" id="ARBA00004651"/>
    </source>
</evidence>
<feature type="transmembrane region" description="Helical" evidence="6">
    <location>
        <begin position="208"/>
        <end position="229"/>
    </location>
</feature>
<dbReference type="GO" id="GO:0005886">
    <property type="term" value="C:plasma membrane"/>
    <property type="evidence" value="ECO:0007669"/>
    <property type="project" value="UniProtKB-SubCell"/>
</dbReference>
<dbReference type="OrthoDB" id="10501633at2759"/>
<keyword evidence="9" id="KW-1185">Reference proteome</keyword>
<dbReference type="PANTHER" id="PTHR40074">
    <property type="entry name" value="O-ACETYLTRANSFERASE WECH"/>
    <property type="match status" value="1"/>
</dbReference>
<dbReference type="PANTHER" id="PTHR40074:SF2">
    <property type="entry name" value="O-ACETYLTRANSFERASE WECH"/>
    <property type="match status" value="1"/>
</dbReference>
<dbReference type="GO" id="GO:0016413">
    <property type="term" value="F:O-acetyltransferase activity"/>
    <property type="evidence" value="ECO:0007669"/>
    <property type="project" value="TreeGrafter"/>
</dbReference>
<protein>
    <recommendedName>
        <fullName evidence="7">Acyltransferase 3 domain-containing protein</fullName>
    </recommendedName>
</protein>
<keyword evidence="5 6" id="KW-0472">Membrane</keyword>
<sequence>MDYSNIKKYEGEVFSDKNSNEVNLDIIDNNELQTLIEKTTENGLETPVERYVKKREYWMDALRVYANYLVVLTHTANTRSLKFGSKHYFISVFYNCFSRTCVPLFIMISGILFLNPKKELSCKTMFSKYIFRIFKSYLFWTVYYNVFEENIFKYIYNNKDFHNYKKTISSTILNTLVSNHNHLWYLNFVIGLYMVTPIIKKITPDRHITWYTCILFSIISQLIPTLHTIFYDYLKIKEFKVITNYTKSLLVEISGSYIVYYLLGYLLNKEFSKKIYIYLSYIIGILGTLLTFALRCGYSLYLKRTDFYFVDFHCINVVMESIGTFVFFKYPVKKYIDKLIEYKSFKKVLITLSDCSFGIYLLHYNIIRILKQAIPNDTYNTLWWVPVSSFIIYFISFIIIYFIRKISLFREIT</sequence>
<evidence type="ECO:0000313" key="9">
    <source>
        <dbReference type="Proteomes" id="UP000193719"/>
    </source>
</evidence>
<feature type="transmembrane region" description="Helical" evidence="6">
    <location>
        <begin position="307"/>
        <end position="328"/>
    </location>
</feature>
<comment type="subcellular location">
    <subcellularLocation>
        <location evidence="1">Cell membrane</location>
        <topology evidence="1">Multi-pass membrane protein</topology>
    </subcellularLocation>
</comment>
<evidence type="ECO:0000256" key="6">
    <source>
        <dbReference type="SAM" id="Phobius"/>
    </source>
</evidence>
<feature type="transmembrane region" description="Helical" evidence="6">
    <location>
        <begin position="249"/>
        <end position="268"/>
    </location>
</feature>
<gene>
    <name evidence="8" type="ORF">BCR36DRAFT_342110</name>
</gene>
<comment type="caution">
    <text evidence="8">The sequence shown here is derived from an EMBL/GenBank/DDBJ whole genome shotgun (WGS) entry which is preliminary data.</text>
</comment>
<proteinExistence type="predicted"/>
<dbReference type="EMBL" id="MCFH01000002">
    <property type="protein sequence ID" value="ORX59953.1"/>
    <property type="molecule type" value="Genomic_DNA"/>
</dbReference>
<evidence type="ECO:0000256" key="3">
    <source>
        <dbReference type="ARBA" id="ARBA00022692"/>
    </source>
</evidence>
<feature type="transmembrane region" description="Helical" evidence="6">
    <location>
        <begin position="382"/>
        <end position="403"/>
    </location>
</feature>
<feature type="domain" description="Acyltransferase 3" evidence="7">
    <location>
        <begin position="57"/>
        <end position="400"/>
    </location>
</feature>
<reference evidence="8 9" key="2">
    <citation type="submission" date="2016-08" db="EMBL/GenBank/DDBJ databases">
        <title>Pervasive Adenine N6-methylation of Active Genes in Fungi.</title>
        <authorList>
            <consortium name="DOE Joint Genome Institute"/>
            <person name="Mondo S.J."/>
            <person name="Dannebaum R.O."/>
            <person name="Kuo R.C."/>
            <person name="Labutti K."/>
            <person name="Haridas S."/>
            <person name="Kuo A."/>
            <person name="Salamov A."/>
            <person name="Ahrendt S.R."/>
            <person name="Lipzen A."/>
            <person name="Sullivan W."/>
            <person name="Andreopoulos W.B."/>
            <person name="Clum A."/>
            <person name="Lindquist E."/>
            <person name="Daum C."/>
            <person name="Ramamoorthy G.K."/>
            <person name="Gryganskyi A."/>
            <person name="Culley D."/>
            <person name="Magnuson J.K."/>
            <person name="James T.Y."/>
            <person name="O'Malley M.A."/>
            <person name="Stajich J.E."/>
            <person name="Spatafora J.W."/>
            <person name="Visel A."/>
            <person name="Grigoriev I.V."/>
        </authorList>
    </citation>
    <scope>NUCLEOTIDE SEQUENCE [LARGE SCALE GENOMIC DNA]</scope>
    <source>
        <strain evidence="9">finn</strain>
    </source>
</reference>
<evidence type="ECO:0000259" key="7">
    <source>
        <dbReference type="Pfam" id="PF01757"/>
    </source>
</evidence>